<proteinExistence type="predicted"/>
<reference evidence="1 2" key="1">
    <citation type="journal article" date="2019" name="Nat. Ecol. Evol.">
        <title>Megaphylogeny resolves global patterns of mushroom evolution.</title>
        <authorList>
            <person name="Varga T."/>
            <person name="Krizsan K."/>
            <person name="Foldi C."/>
            <person name="Dima B."/>
            <person name="Sanchez-Garcia M."/>
            <person name="Sanchez-Ramirez S."/>
            <person name="Szollosi G.J."/>
            <person name="Szarkandi J.G."/>
            <person name="Papp V."/>
            <person name="Albert L."/>
            <person name="Andreopoulos W."/>
            <person name="Angelini C."/>
            <person name="Antonin V."/>
            <person name="Barry K.W."/>
            <person name="Bougher N.L."/>
            <person name="Buchanan P."/>
            <person name="Buyck B."/>
            <person name="Bense V."/>
            <person name="Catcheside P."/>
            <person name="Chovatia M."/>
            <person name="Cooper J."/>
            <person name="Damon W."/>
            <person name="Desjardin D."/>
            <person name="Finy P."/>
            <person name="Geml J."/>
            <person name="Haridas S."/>
            <person name="Hughes K."/>
            <person name="Justo A."/>
            <person name="Karasinski D."/>
            <person name="Kautmanova I."/>
            <person name="Kiss B."/>
            <person name="Kocsube S."/>
            <person name="Kotiranta H."/>
            <person name="LaButti K.M."/>
            <person name="Lechner B.E."/>
            <person name="Liimatainen K."/>
            <person name="Lipzen A."/>
            <person name="Lukacs Z."/>
            <person name="Mihaltcheva S."/>
            <person name="Morgado L.N."/>
            <person name="Niskanen T."/>
            <person name="Noordeloos M.E."/>
            <person name="Ohm R.A."/>
            <person name="Ortiz-Santana B."/>
            <person name="Ovrebo C."/>
            <person name="Racz N."/>
            <person name="Riley R."/>
            <person name="Savchenko A."/>
            <person name="Shiryaev A."/>
            <person name="Soop K."/>
            <person name="Spirin V."/>
            <person name="Szebenyi C."/>
            <person name="Tomsovsky M."/>
            <person name="Tulloss R.E."/>
            <person name="Uehling J."/>
            <person name="Grigoriev I.V."/>
            <person name="Vagvolgyi C."/>
            <person name="Papp T."/>
            <person name="Martin F.M."/>
            <person name="Miettinen O."/>
            <person name="Hibbett D.S."/>
            <person name="Nagy L.G."/>
        </authorList>
    </citation>
    <scope>NUCLEOTIDE SEQUENCE [LARGE SCALE GENOMIC DNA]</scope>
    <source>
        <strain evidence="1 2">NL-1719</strain>
    </source>
</reference>
<keyword evidence="2" id="KW-1185">Reference proteome</keyword>
<organism evidence="1 2">
    <name type="scientific">Pluteus cervinus</name>
    <dbReference type="NCBI Taxonomy" id="181527"/>
    <lineage>
        <taxon>Eukaryota</taxon>
        <taxon>Fungi</taxon>
        <taxon>Dikarya</taxon>
        <taxon>Basidiomycota</taxon>
        <taxon>Agaricomycotina</taxon>
        <taxon>Agaricomycetes</taxon>
        <taxon>Agaricomycetidae</taxon>
        <taxon>Agaricales</taxon>
        <taxon>Pluteineae</taxon>
        <taxon>Pluteaceae</taxon>
        <taxon>Pluteus</taxon>
    </lineage>
</organism>
<dbReference type="EMBL" id="ML208261">
    <property type="protein sequence ID" value="TFK75764.1"/>
    <property type="molecule type" value="Genomic_DNA"/>
</dbReference>
<sequence length="124" mass="14112">MLIMTVNVVLISICFSCNWSRSLLARARENIKSCPFRLIALYVQPPPVYLPSHPTPFSGLIQDRHLLSKIQSPFRSASDDHKTHMSPPFLLPCQYPLEPSTIHQYCSVSRGPCFWIVGIQTRSQ</sequence>
<accession>A0ACD3BDP9</accession>
<evidence type="ECO:0000313" key="1">
    <source>
        <dbReference type="EMBL" id="TFK75764.1"/>
    </source>
</evidence>
<name>A0ACD3BDP9_9AGAR</name>
<evidence type="ECO:0000313" key="2">
    <source>
        <dbReference type="Proteomes" id="UP000308600"/>
    </source>
</evidence>
<protein>
    <submittedName>
        <fullName evidence="1">Uncharacterized protein</fullName>
    </submittedName>
</protein>
<gene>
    <name evidence="1" type="ORF">BDN72DRAFT_349192</name>
</gene>
<dbReference type="Proteomes" id="UP000308600">
    <property type="component" value="Unassembled WGS sequence"/>
</dbReference>